<comment type="caution">
    <text evidence="1">The sequence shown here is derived from an EMBL/GenBank/DDBJ whole genome shotgun (WGS) entry which is preliminary data.</text>
</comment>
<accession>A0ABS1H8W4</accession>
<protein>
    <submittedName>
        <fullName evidence="1">Uncharacterized protein</fullName>
    </submittedName>
</protein>
<name>A0ABS1H8W4_9BACL</name>
<sequence>MKKILLAIALLIVSGVGVVFYMNTSEEATSDHNKGDLKEKIEAFAEDKIKVKNIEKEKSIDQTHKVVLFRVGNEKLGFAVLNGNNVIAVKSGEDIQGYEHYKNSFIVYGKKPKSEYSKLNLLIDTESNGDIKKTIDLDEGDYYLEVQSLSEDIEHSELLLENYIFQ</sequence>
<keyword evidence="2" id="KW-1185">Reference proteome</keyword>
<reference evidence="1 2" key="1">
    <citation type="submission" date="2020-12" db="EMBL/GenBank/DDBJ databases">
        <title>YIM B01967 draft genome.</title>
        <authorList>
            <person name="Yan X."/>
        </authorList>
    </citation>
    <scope>NUCLEOTIDE SEQUENCE [LARGE SCALE GENOMIC DNA]</scope>
    <source>
        <strain evidence="1 2">YIM B01967</strain>
    </source>
</reference>
<evidence type="ECO:0000313" key="1">
    <source>
        <dbReference type="EMBL" id="MBK3495862.1"/>
    </source>
</evidence>
<dbReference type="RefSeq" id="WP_200749450.1">
    <property type="nucleotide sequence ID" value="NZ_JAEOAH010000021.1"/>
</dbReference>
<dbReference type="Proteomes" id="UP000618943">
    <property type="component" value="Unassembled WGS sequence"/>
</dbReference>
<gene>
    <name evidence="1" type="ORF">JFL43_13540</name>
</gene>
<dbReference type="EMBL" id="JAEOAH010000021">
    <property type="protein sequence ID" value="MBK3495862.1"/>
    <property type="molecule type" value="Genomic_DNA"/>
</dbReference>
<proteinExistence type="predicted"/>
<evidence type="ECO:0000313" key="2">
    <source>
        <dbReference type="Proteomes" id="UP000618943"/>
    </source>
</evidence>
<organism evidence="1 2">
    <name type="scientific">Viridibacillus soli</name>
    <dbReference type="NCBI Taxonomy" id="2798301"/>
    <lineage>
        <taxon>Bacteria</taxon>
        <taxon>Bacillati</taxon>
        <taxon>Bacillota</taxon>
        <taxon>Bacilli</taxon>
        <taxon>Bacillales</taxon>
        <taxon>Caryophanaceae</taxon>
        <taxon>Viridibacillus</taxon>
    </lineage>
</organism>